<comment type="caution">
    <text evidence="3">The sequence shown here is derived from an EMBL/GenBank/DDBJ whole genome shotgun (WGS) entry which is preliminary data.</text>
</comment>
<evidence type="ECO:0000256" key="2">
    <source>
        <dbReference type="SAM" id="Coils"/>
    </source>
</evidence>
<dbReference type="RefSeq" id="WP_192139302.1">
    <property type="nucleotide sequence ID" value="NZ_JACYXZ010000001.1"/>
</dbReference>
<accession>A0A927PZT1</accession>
<dbReference type="EMBL" id="JACYXZ010000001">
    <property type="protein sequence ID" value="MBD8868007.1"/>
    <property type="molecule type" value="Genomic_DNA"/>
</dbReference>
<evidence type="ECO:0000313" key="4">
    <source>
        <dbReference type="Proteomes" id="UP000616839"/>
    </source>
</evidence>
<name>A0A927PZT1_9ACTN</name>
<dbReference type="Gene3D" id="3.30.70.1880">
    <property type="entry name" value="Protein of unknown function DUF881"/>
    <property type="match status" value="1"/>
</dbReference>
<keyword evidence="2" id="KW-0175">Coiled coil</keyword>
<comment type="similarity">
    <text evidence="1">Belongs to the UPF0749 family.</text>
</comment>
<reference evidence="3" key="1">
    <citation type="submission" date="2020-09" db="EMBL/GenBank/DDBJ databases">
        <title>Nocardioides sp. strain MJB4 16S ribosomal RNA gene Genome sequencing and assembly.</title>
        <authorList>
            <person name="Kim I."/>
        </authorList>
    </citation>
    <scope>NUCLEOTIDE SEQUENCE</scope>
    <source>
        <strain evidence="3">MJB4</strain>
    </source>
</reference>
<dbReference type="PANTHER" id="PTHR37313">
    <property type="entry name" value="UPF0749 PROTEIN RV1825"/>
    <property type="match status" value="1"/>
</dbReference>
<organism evidence="3 4">
    <name type="scientific">Nocardioides donggukensis</name>
    <dbReference type="NCBI Taxonomy" id="2774019"/>
    <lineage>
        <taxon>Bacteria</taxon>
        <taxon>Bacillati</taxon>
        <taxon>Actinomycetota</taxon>
        <taxon>Actinomycetes</taxon>
        <taxon>Propionibacteriales</taxon>
        <taxon>Nocardioidaceae</taxon>
        <taxon>Nocardioides</taxon>
    </lineage>
</organism>
<dbReference type="PANTHER" id="PTHR37313:SF4">
    <property type="entry name" value="CONSERVED MEMBRANE PROTEIN-RELATED"/>
    <property type="match status" value="1"/>
</dbReference>
<proteinExistence type="inferred from homology"/>
<dbReference type="AlphaFoldDB" id="A0A927PZT1"/>
<protein>
    <submittedName>
        <fullName evidence="3">DUF881 domain-containing protein</fullName>
    </submittedName>
</protein>
<sequence>MPPEPDDHRAPRRRWRFGTPLVFALSGALFVASAASSEGTDLRPGRTTDLAGLVQSESENVAELEARAADLSEQVDQLSRTVQDTAVKEAQREAGTYRGAAGFEEVTGEGLTVVLADAPREVRESSEENINLLIVHQQDIQAVVNSMWQSGAEAITIQGQRIISTTGIKCSGNSVELQGIPYPQPYVIKAVGDADRLQAGIDTDPYLISYRSQAANPDIAVGWDMAQEPQLTAPAYEGIRALEHAEPVA</sequence>
<dbReference type="Proteomes" id="UP000616839">
    <property type="component" value="Unassembled WGS sequence"/>
</dbReference>
<dbReference type="Pfam" id="PF05949">
    <property type="entry name" value="DUF881"/>
    <property type="match status" value="1"/>
</dbReference>
<keyword evidence="4" id="KW-1185">Reference proteome</keyword>
<feature type="coiled-coil region" evidence="2">
    <location>
        <begin position="54"/>
        <end position="81"/>
    </location>
</feature>
<evidence type="ECO:0000256" key="1">
    <source>
        <dbReference type="ARBA" id="ARBA00009108"/>
    </source>
</evidence>
<dbReference type="InterPro" id="IPR010273">
    <property type="entry name" value="DUF881"/>
</dbReference>
<evidence type="ECO:0000313" key="3">
    <source>
        <dbReference type="EMBL" id="MBD8868007.1"/>
    </source>
</evidence>
<gene>
    <name evidence="3" type="ORF">IE331_00065</name>
</gene>
<dbReference type="GO" id="GO:0005886">
    <property type="term" value="C:plasma membrane"/>
    <property type="evidence" value="ECO:0007669"/>
    <property type="project" value="TreeGrafter"/>
</dbReference>